<dbReference type="EMBL" id="JAYMYQ010000001">
    <property type="protein sequence ID" value="KAK7362159.1"/>
    <property type="molecule type" value="Genomic_DNA"/>
</dbReference>
<dbReference type="Proteomes" id="UP001367508">
    <property type="component" value="Unassembled WGS sequence"/>
</dbReference>
<organism evidence="1 2">
    <name type="scientific">Canavalia gladiata</name>
    <name type="common">Sword bean</name>
    <name type="synonym">Dolichos gladiatus</name>
    <dbReference type="NCBI Taxonomy" id="3824"/>
    <lineage>
        <taxon>Eukaryota</taxon>
        <taxon>Viridiplantae</taxon>
        <taxon>Streptophyta</taxon>
        <taxon>Embryophyta</taxon>
        <taxon>Tracheophyta</taxon>
        <taxon>Spermatophyta</taxon>
        <taxon>Magnoliopsida</taxon>
        <taxon>eudicotyledons</taxon>
        <taxon>Gunneridae</taxon>
        <taxon>Pentapetalae</taxon>
        <taxon>rosids</taxon>
        <taxon>fabids</taxon>
        <taxon>Fabales</taxon>
        <taxon>Fabaceae</taxon>
        <taxon>Papilionoideae</taxon>
        <taxon>50 kb inversion clade</taxon>
        <taxon>NPAAA clade</taxon>
        <taxon>indigoferoid/millettioid clade</taxon>
        <taxon>Phaseoleae</taxon>
        <taxon>Canavalia</taxon>
    </lineage>
</organism>
<evidence type="ECO:0000313" key="2">
    <source>
        <dbReference type="Proteomes" id="UP001367508"/>
    </source>
</evidence>
<sequence>MRGKTLLGLKGTGVQVWKIPSIVAFKNYILVELIPTQAVREPFRLEPHVVHVPSPQVVNTSLAYDKFWNSSHSLDLANPEQPCTLPTHHSKATNSDASNTWFTHEFIRRSCTAEGIPSYKRTCIDSLPYPCLLQGDKSDGGLSKLGGELTVKFWGDKKERGISQNGEGILGGFLESSTTP</sequence>
<name>A0AAN9MWA7_CANGL</name>
<comment type="caution">
    <text evidence="1">The sequence shown here is derived from an EMBL/GenBank/DDBJ whole genome shotgun (WGS) entry which is preliminary data.</text>
</comment>
<evidence type="ECO:0000313" key="1">
    <source>
        <dbReference type="EMBL" id="KAK7362159.1"/>
    </source>
</evidence>
<accession>A0AAN9MWA7</accession>
<dbReference type="AlphaFoldDB" id="A0AAN9MWA7"/>
<keyword evidence="2" id="KW-1185">Reference proteome</keyword>
<proteinExistence type="predicted"/>
<protein>
    <submittedName>
        <fullName evidence="1">Uncharacterized protein</fullName>
    </submittedName>
</protein>
<reference evidence="1 2" key="1">
    <citation type="submission" date="2024-01" db="EMBL/GenBank/DDBJ databases">
        <title>The genomes of 5 underutilized Papilionoideae crops provide insights into root nodulation and disease resistanc.</title>
        <authorList>
            <person name="Jiang F."/>
        </authorList>
    </citation>
    <scope>NUCLEOTIDE SEQUENCE [LARGE SCALE GENOMIC DNA]</scope>
    <source>
        <strain evidence="1">LVBAO_FW01</strain>
        <tissue evidence="1">Leaves</tissue>
    </source>
</reference>
<gene>
    <name evidence="1" type="ORF">VNO77_04263</name>
</gene>